<evidence type="ECO:0000313" key="1">
    <source>
        <dbReference type="EMBL" id="CAC5391417.1"/>
    </source>
</evidence>
<dbReference type="OrthoDB" id="6143868at2759"/>
<name>A0A6J8C9F2_MYTCO</name>
<dbReference type="EMBL" id="CACVKT020004753">
    <property type="protein sequence ID" value="CAC5391417.1"/>
    <property type="molecule type" value="Genomic_DNA"/>
</dbReference>
<dbReference type="Proteomes" id="UP000507470">
    <property type="component" value="Unassembled WGS sequence"/>
</dbReference>
<sequence>MQLAGLPVSERQLAENIISISASTDVTILEMMKPVVDELIEIKRIGIDAFDAYNKEVVTVTSDLGLCVCYYNMLAEASNHKGANTNKFCPRCHAEKASGDFRKGLDRTPAESSRILQRLSVNDRKDVRQQYGLKPYQNCLLDVMNSHSDIPVGLLHWMFLGLGKHLLKACIHDLSEDQQQKLQVLLESMDQSLSQSNYHQISLSI</sequence>
<evidence type="ECO:0000313" key="2">
    <source>
        <dbReference type="Proteomes" id="UP000507470"/>
    </source>
</evidence>
<gene>
    <name evidence="1" type="ORF">MCOR_26428</name>
</gene>
<accession>A0A6J8C9F2</accession>
<dbReference type="AlphaFoldDB" id="A0A6J8C9F2"/>
<keyword evidence="2" id="KW-1185">Reference proteome</keyword>
<proteinExistence type="predicted"/>
<reference evidence="1 2" key="1">
    <citation type="submission" date="2020-06" db="EMBL/GenBank/DDBJ databases">
        <authorList>
            <person name="Li R."/>
            <person name="Bekaert M."/>
        </authorList>
    </citation>
    <scope>NUCLEOTIDE SEQUENCE [LARGE SCALE GENOMIC DNA]</scope>
    <source>
        <strain evidence="2">wild</strain>
    </source>
</reference>
<organism evidence="1 2">
    <name type="scientific">Mytilus coruscus</name>
    <name type="common">Sea mussel</name>
    <dbReference type="NCBI Taxonomy" id="42192"/>
    <lineage>
        <taxon>Eukaryota</taxon>
        <taxon>Metazoa</taxon>
        <taxon>Spiralia</taxon>
        <taxon>Lophotrochozoa</taxon>
        <taxon>Mollusca</taxon>
        <taxon>Bivalvia</taxon>
        <taxon>Autobranchia</taxon>
        <taxon>Pteriomorphia</taxon>
        <taxon>Mytilida</taxon>
        <taxon>Mytiloidea</taxon>
        <taxon>Mytilidae</taxon>
        <taxon>Mytilinae</taxon>
        <taxon>Mytilus</taxon>
    </lineage>
</organism>
<protein>
    <submittedName>
        <fullName evidence="1">Uncharacterized protein</fullName>
    </submittedName>
</protein>